<reference evidence="3" key="2">
    <citation type="submission" date="2017-09" db="EMBL/GenBank/DDBJ databases">
        <title>FDA dAtabase for Regulatory Grade micrObial Sequences (FDA-ARGOS): Supporting development and validation of Infectious Disease Dx tests.</title>
        <authorList>
            <person name="Minogue T."/>
            <person name="Wolcott M."/>
            <person name="Wasieloski L."/>
            <person name="Aguilar W."/>
            <person name="Moore D."/>
            <person name="Tallon L.J."/>
            <person name="Sadzewicz L."/>
            <person name="Ott S."/>
            <person name="Zhao X."/>
            <person name="Nagaraj S."/>
            <person name="Vavikolanu K."/>
            <person name="Aluvathingal J."/>
            <person name="Nadendla S."/>
            <person name="Sichtig H."/>
        </authorList>
    </citation>
    <scope>NUCLEOTIDE SEQUENCE</scope>
    <source>
        <strain evidence="3">FDAARGOS_387</strain>
    </source>
</reference>
<dbReference type="Proteomes" id="UP000373449">
    <property type="component" value="Unassembled WGS sequence"/>
</dbReference>
<evidence type="ECO:0000313" key="5">
    <source>
        <dbReference type="Proteomes" id="UP000224974"/>
    </source>
</evidence>
<dbReference type="Proteomes" id="UP000224974">
    <property type="component" value="Unassembled WGS sequence"/>
</dbReference>
<feature type="transmembrane region" description="Helical" evidence="2">
    <location>
        <begin position="6"/>
        <end position="28"/>
    </location>
</feature>
<keyword evidence="5" id="KW-1185">Reference proteome</keyword>
<keyword evidence="2" id="KW-0472">Membrane</keyword>
<accession>A0A2C6DP15</accession>
<keyword evidence="2" id="KW-1133">Transmembrane helix</keyword>
<evidence type="ECO:0000313" key="3">
    <source>
        <dbReference type="EMBL" id="PHI30957.1"/>
    </source>
</evidence>
<reference evidence="5" key="1">
    <citation type="submission" date="2017-09" db="EMBL/GenBank/DDBJ databases">
        <title>FDA dAtabase for Regulatory Grade micrObial Sequences (FDA-ARGOS): Supporting development and validation of Infectious Disease Dx tests.</title>
        <authorList>
            <person name="Minogue T."/>
            <person name="Wolcott M."/>
            <person name="Wasieloski L."/>
            <person name="Aguilar W."/>
            <person name="Moore D."/>
            <person name="Tallon L."/>
            <person name="Sadzewicz L."/>
            <person name="Ott S."/>
            <person name="Zhao X."/>
            <person name="Nagaraj S."/>
            <person name="Vavikolanu K."/>
            <person name="Aluvathingal J."/>
            <person name="Nadendla S."/>
            <person name="Sichtig H."/>
        </authorList>
    </citation>
    <scope>NUCLEOTIDE SEQUENCE [LARGE SCALE GENOMIC DNA]</scope>
    <source>
        <strain evidence="5">FDAARGOS_387</strain>
    </source>
</reference>
<organism evidence="3 5">
    <name type="scientific">Budvicia aquatica</name>
    <dbReference type="NCBI Taxonomy" id="82979"/>
    <lineage>
        <taxon>Bacteria</taxon>
        <taxon>Pseudomonadati</taxon>
        <taxon>Pseudomonadota</taxon>
        <taxon>Gammaproteobacteria</taxon>
        <taxon>Enterobacterales</taxon>
        <taxon>Budviciaceae</taxon>
        <taxon>Budvicia</taxon>
    </lineage>
</organism>
<proteinExistence type="predicted"/>
<feature type="region of interest" description="Disordered" evidence="1">
    <location>
        <begin position="84"/>
        <end position="104"/>
    </location>
</feature>
<dbReference type="AlphaFoldDB" id="A0A2C6DP15"/>
<name>A0A2C6DP15_9GAMM</name>
<dbReference type="EMBL" id="CAADJA010000002">
    <property type="protein sequence ID" value="VFS51003.1"/>
    <property type="molecule type" value="Genomic_DNA"/>
</dbReference>
<dbReference type="EMBL" id="PDDX01000001">
    <property type="protein sequence ID" value="PHI30957.1"/>
    <property type="molecule type" value="Genomic_DNA"/>
</dbReference>
<sequence>MRVTGLDIAVSAVTLLAIAVMIPMPWLLSSFRDADAQRHSPLRCAPVSVLSEPPPASITALWLASFPAPVKPARDCPILIPSAHPAVSQHQDPVSWHPMRYDDE</sequence>
<evidence type="ECO:0000313" key="4">
    <source>
        <dbReference type="EMBL" id="VFS51003.1"/>
    </source>
</evidence>
<protein>
    <submittedName>
        <fullName evidence="3">Uncharacterized protein</fullName>
    </submittedName>
</protein>
<evidence type="ECO:0000256" key="2">
    <source>
        <dbReference type="SAM" id="Phobius"/>
    </source>
</evidence>
<dbReference type="RefSeq" id="WP_029096145.1">
    <property type="nucleotide sequence ID" value="NZ_CAADJA010000002.1"/>
</dbReference>
<evidence type="ECO:0000256" key="1">
    <source>
        <dbReference type="SAM" id="MobiDB-lite"/>
    </source>
</evidence>
<keyword evidence="2" id="KW-0812">Transmembrane</keyword>
<gene>
    <name evidence="3" type="ORF">CRN84_17240</name>
    <name evidence="4" type="ORF">NCTC12282_04794</name>
</gene>
<evidence type="ECO:0000313" key="6">
    <source>
        <dbReference type="Proteomes" id="UP000373449"/>
    </source>
</evidence>
<reference evidence="4 6" key="3">
    <citation type="submission" date="2019-03" db="EMBL/GenBank/DDBJ databases">
        <authorList>
            <consortium name="Pathogen Informatics"/>
        </authorList>
    </citation>
    <scope>NUCLEOTIDE SEQUENCE [LARGE SCALE GENOMIC DNA]</scope>
    <source>
        <strain evidence="4 6">NCTC12282</strain>
    </source>
</reference>